<dbReference type="Proteomes" id="UP000433309">
    <property type="component" value="Unassembled WGS sequence"/>
</dbReference>
<evidence type="ECO:0000313" key="2">
    <source>
        <dbReference type="Proteomes" id="UP000433309"/>
    </source>
</evidence>
<name>A0A6I2KRW8_9BURK</name>
<keyword evidence="2" id="KW-1185">Reference proteome</keyword>
<sequence length="123" mass="13403">MKRIATSSRMKRMVLWLQCVLLLCSLQLPGISQSLPLQMEMPVAASMEALPTKAPAVDCKSFSFCCIAPPVTVRAIGTPERSNTVCGADAWQREPNGHAAVAISRPIASPSVTLRVLYCCWRN</sequence>
<dbReference type="EMBL" id="WKJK01000001">
    <property type="protein sequence ID" value="MRW88405.1"/>
    <property type="molecule type" value="Genomic_DNA"/>
</dbReference>
<gene>
    <name evidence="1" type="ORF">GJ699_00205</name>
</gene>
<organism evidence="1 2">
    <name type="scientific">Duganella guangzhouensis</name>
    <dbReference type="NCBI Taxonomy" id="2666084"/>
    <lineage>
        <taxon>Bacteria</taxon>
        <taxon>Pseudomonadati</taxon>
        <taxon>Pseudomonadota</taxon>
        <taxon>Betaproteobacteria</taxon>
        <taxon>Burkholderiales</taxon>
        <taxon>Oxalobacteraceae</taxon>
        <taxon>Telluria group</taxon>
        <taxon>Duganella</taxon>
    </lineage>
</organism>
<dbReference type="RefSeq" id="WP_154371957.1">
    <property type="nucleotide sequence ID" value="NZ_WKJK01000001.1"/>
</dbReference>
<protein>
    <submittedName>
        <fullName evidence="1">Uncharacterized protein</fullName>
    </submittedName>
</protein>
<evidence type="ECO:0000313" key="1">
    <source>
        <dbReference type="EMBL" id="MRW88405.1"/>
    </source>
</evidence>
<reference evidence="1 2" key="1">
    <citation type="submission" date="2019-11" db="EMBL/GenBank/DDBJ databases">
        <title>Novel species isolated from a subtropical stream in China.</title>
        <authorList>
            <person name="Lu H."/>
        </authorList>
    </citation>
    <scope>NUCLEOTIDE SEQUENCE [LARGE SCALE GENOMIC DNA]</scope>
    <source>
        <strain evidence="1 2">FT80W</strain>
    </source>
</reference>
<dbReference type="AlphaFoldDB" id="A0A6I2KRW8"/>
<accession>A0A6I2KRW8</accession>
<proteinExistence type="predicted"/>
<comment type="caution">
    <text evidence="1">The sequence shown here is derived from an EMBL/GenBank/DDBJ whole genome shotgun (WGS) entry which is preliminary data.</text>
</comment>